<dbReference type="EMBL" id="CM009302">
    <property type="protein sequence ID" value="KAI9383840.1"/>
    <property type="molecule type" value="Genomic_DNA"/>
</dbReference>
<comment type="caution">
    <text evidence="1">The sequence shown here is derived from an EMBL/GenBank/DDBJ whole genome shotgun (WGS) entry which is preliminary data.</text>
</comment>
<keyword evidence="2" id="KW-1185">Reference proteome</keyword>
<evidence type="ECO:0000313" key="2">
    <source>
        <dbReference type="Proteomes" id="UP000006729"/>
    </source>
</evidence>
<gene>
    <name evidence="1" type="ORF">POPTR_013G138801v4</name>
</gene>
<name>A0ACC0S2S5_POPTR</name>
<protein>
    <submittedName>
        <fullName evidence="1">Uncharacterized protein</fullName>
    </submittedName>
</protein>
<accession>A0ACC0S2S5</accession>
<proteinExistence type="predicted"/>
<evidence type="ECO:0000313" key="1">
    <source>
        <dbReference type="EMBL" id="KAI9383840.1"/>
    </source>
</evidence>
<sequence>MHALTDSLWAAVKRIMRYLKGTTTHDLHITCSSSFALHGFTDADGTNSIDDRKSTSDYLVFFDKTSISCKTGKQHTIARYSIEVESKTLVDDTAEVI</sequence>
<reference evidence="1 2" key="1">
    <citation type="journal article" date="2006" name="Science">
        <title>The genome of black cottonwood, Populus trichocarpa (Torr. &amp; Gray).</title>
        <authorList>
            <person name="Tuskan G.A."/>
            <person name="Difazio S."/>
            <person name="Jansson S."/>
            <person name="Bohlmann J."/>
            <person name="Grigoriev I."/>
            <person name="Hellsten U."/>
            <person name="Putnam N."/>
            <person name="Ralph S."/>
            <person name="Rombauts S."/>
            <person name="Salamov A."/>
            <person name="Schein J."/>
            <person name="Sterck L."/>
            <person name="Aerts A."/>
            <person name="Bhalerao R.R."/>
            <person name="Bhalerao R.P."/>
            <person name="Blaudez D."/>
            <person name="Boerjan W."/>
            <person name="Brun A."/>
            <person name="Brunner A."/>
            <person name="Busov V."/>
            <person name="Campbell M."/>
            <person name="Carlson J."/>
            <person name="Chalot M."/>
            <person name="Chapman J."/>
            <person name="Chen G.L."/>
            <person name="Cooper D."/>
            <person name="Coutinho P.M."/>
            <person name="Couturier J."/>
            <person name="Covert S."/>
            <person name="Cronk Q."/>
            <person name="Cunningham R."/>
            <person name="Davis J."/>
            <person name="Degroeve S."/>
            <person name="Dejardin A."/>
            <person name="Depamphilis C."/>
            <person name="Detter J."/>
            <person name="Dirks B."/>
            <person name="Dubchak I."/>
            <person name="Duplessis S."/>
            <person name="Ehlting J."/>
            <person name="Ellis B."/>
            <person name="Gendler K."/>
            <person name="Goodstein D."/>
            <person name="Gribskov M."/>
            <person name="Grimwood J."/>
            <person name="Groover A."/>
            <person name="Gunter L."/>
            <person name="Hamberger B."/>
            <person name="Heinze B."/>
            <person name="Helariutta Y."/>
            <person name="Henrissat B."/>
            <person name="Holligan D."/>
            <person name="Holt R."/>
            <person name="Huang W."/>
            <person name="Islam-Faridi N."/>
            <person name="Jones S."/>
            <person name="Jones-Rhoades M."/>
            <person name="Jorgensen R."/>
            <person name="Joshi C."/>
            <person name="Kangasjarvi J."/>
            <person name="Karlsson J."/>
            <person name="Kelleher C."/>
            <person name="Kirkpatrick R."/>
            <person name="Kirst M."/>
            <person name="Kohler A."/>
            <person name="Kalluri U."/>
            <person name="Larimer F."/>
            <person name="Leebens-Mack J."/>
            <person name="Leple J.C."/>
            <person name="Locascio P."/>
            <person name="Lou Y."/>
            <person name="Lucas S."/>
            <person name="Martin F."/>
            <person name="Montanini B."/>
            <person name="Napoli C."/>
            <person name="Nelson D.R."/>
            <person name="Nelson C."/>
            <person name="Nieminen K."/>
            <person name="Nilsson O."/>
            <person name="Pereda V."/>
            <person name="Peter G."/>
            <person name="Philippe R."/>
            <person name="Pilate G."/>
            <person name="Poliakov A."/>
            <person name="Razumovskaya J."/>
            <person name="Richardson P."/>
            <person name="Rinaldi C."/>
            <person name="Ritland K."/>
            <person name="Rouze P."/>
            <person name="Ryaboy D."/>
            <person name="Schmutz J."/>
            <person name="Schrader J."/>
            <person name="Segerman B."/>
            <person name="Shin H."/>
            <person name="Siddiqui A."/>
            <person name="Sterky F."/>
            <person name="Terry A."/>
            <person name="Tsai C.J."/>
            <person name="Uberbacher E."/>
            <person name="Unneberg P."/>
            <person name="Vahala J."/>
            <person name="Wall K."/>
            <person name="Wessler S."/>
            <person name="Yang G."/>
            <person name="Yin T."/>
            <person name="Douglas C."/>
            <person name="Marra M."/>
            <person name="Sandberg G."/>
            <person name="Van de Peer Y."/>
            <person name="Rokhsar D."/>
        </authorList>
    </citation>
    <scope>NUCLEOTIDE SEQUENCE [LARGE SCALE GENOMIC DNA]</scope>
    <source>
        <strain evidence="2">cv. Nisqually</strain>
    </source>
</reference>
<dbReference type="Proteomes" id="UP000006729">
    <property type="component" value="Chromosome 13"/>
</dbReference>
<organism evidence="1 2">
    <name type="scientific">Populus trichocarpa</name>
    <name type="common">Western balsam poplar</name>
    <name type="synonym">Populus balsamifera subsp. trichocarpa</name>
    <dbReference type="NCBI Taxonomy" id="3694"/>
    <lineage>
        <taxon>Eukaryota</taxon>
        <taxon>Viridiplantae</taxon>
        <taxon>Streptophyta</taxon>
        <taxon>Embryophyta</taxon>
        <taxon>Tracheophyta</taxon>
        <taxon>Spermatophyta</taxon>
        <taxon>Magnoliopsida</taxon>
        <taxon>eudicotyledons</taxon>
        <taxon>Gunneridae</taxon>
        <taxon>Pentapetalae</taxon>
        <taxon>rosids</taxon>
        <taxon>fabids</taxon>
        <taxon>Malpighiales</taxon>
        <taxon>Salicaceae</taxon>
        <taxon>Saliceae</taxon>
        <taxon>Populus</taxon>
    </lineage>
</organism>